<feature type="transmembrane region" description="Helical" evidence="5">
    <location>
        <begin position="163"/>
        <end position="182"/>
    </location>
</feature>
<dbReference type="RefSeq" id="WP_340902490.1">
    <property type="nucleotide sequence ID" value="NZ_JBHLUU010000026.1"/>
</dbReference>
<feature type="transmembrane region" description="Helical" evidence="5">
    <location>
        <begin position="221"/>
        <end position="238"/>
    </location>
</feature>
<gene>
    <name evidence="7" type="ORF">ACFFHF_09020</name>
</gene>
<dbReference type="InterPro" id="IPR013525">
    <property type="entry name" value="ABC2_TM"/>
</dbReference>
<evidence type="ECO:0000256" key="3">
    <source>
        <dbReference type="ARBA" id="ARBA00022989"/>
    </source>
</evidence>
<evidence type="ECO:0000313" key="8">
    <source>
        <dbReference type="Proteomes" id="UP001589738"/>
    </source>
</evidence>
<keyword evidence="8" id="KW-1185">Reference proteome</keyword>
<feature type="domain" description="ABC transmembrane type-2" evidence="6">
    <location>
        <begin position="20"/>
        <end position="242"/>
    </location>
</feature>
<keyword evidence="3 5" id="KW-1133">Transmembrane helix</keyword>
<reference evidence="7 8" key="1">
    <citation type="submission" date="2024-09" db="EMBL/GenBank/DDBJ databases">
        <authorList>
            <person name="Sun Q."/>
            <person name="Mori K."/>
        </authorList>
    </citation>
    <scope>NUCLEOTIDE SEQUENCE [LARGE SCALE GENOMIC DNA]</scope>
    <source>
        <strain evidence="7 8">CGMCC 1.9126</strain>
    </source>
</reference>
<dbReference type="Proteomes" id="UP001589738">
    <property type="component" value="Unassembled WGS sequence"/>
</dbReference>
<dbReference type="InterPro" id="IPR000412">
    <property type="entry name" value="ABC_2_transport"/>
</dbReference>
<dbReference type="EMBL" id="JBHLUU010000026">
    <property type="protein sequence ID" value="MFC0475389.1"/>
    <property type="molecule type" value="Genomic_DNA"/>
</dbReference>
<feature type="transmembrane region" description="Helical" evidence="5">
    <location>
        <begin position="52"/>
        <end position="76"/>
    </location>
</feature>
<dbReference type="PROSITE" id="PS51012">
    <property type="entry name" value="ABC_TM2"/>
    <property type="match status" value="1"/>
</dbReference>
<evidence type="ECO:0000256" key="2">
    <source>
        <dbReference type="ARBA" id="ARBA00022692"/>
    </source>
</evidence>
<accession>A0ABV6KPZ1</accession>
<feature type="transmembrane region" description="Helical" evidence="5">
    <location>
        <begin position="96"/>
        <end position="122"/>
    </location>
</feature>
<evidence type="ECO:0000313" key="7">
    <source>
        <dbReference type="EMBL" id="MFC0475389.1"/>
    </source>
</evidence>
<name>A0ABV6KPZ1_9BACI</name>
<dbReference type="Pfam" id="PF12698">
    <property type="entry name" value="ABC2_membrane_3"/>
    <property type="match status" value="1"/>
</dbReference>
<evidence type="ECO:0000256" key="5">
    <source>
        <dbReference type="SAM" id="Phobius"/>
    </source>
</evidence>
<evidence type="ECO:0000256" key="1">
    <source>
        <dbReference type="ARBA" id="ARBA00004141"/>
    </source>
</evidence>
<feature type="transmembrane region" description="Helical" evidence="5">
    <location>
        <begin position="21"/>
        <end position="40"/>
    </location>
</feature>
<dbReference type="InterPro" id="IPR047817">
    <property type="entry name" value="ABC2_TM_bact-type"/>
</dbReference>
<protein>
    <submittedName>
        <fullName evidence="7">ABC transporter permease</fullName>
    </submittedName>
</protein>
<keyword evidence="4 5" id="KW-0472">Membrane</keyword>
<feature type="transmembrane region" description="Helical" evidence="5">
    <location>
        <begin position="134"/>
        <end position="156"/>
    </location>
</feature>
<sequence>MKIFLLQCKMEIKRILRNKYFLFWSLVMPIIFYYIFTNVVNTNPENPSAWDAHYLMSMTVFSVMGSSIMTLGIRMVQERAEGWSKYIRMTPLSQSVYFAAQMVGQTFIHMLSITVIFASGAIINGVSLSAFEWIASGIWILFGSLPFLAIGTLIGLMKKVETAAGISNVLYMVLAVTGGMWMPLEIMPEMMQTIGKSLPAFHFGSGAWEIVQGGMPNWKNFLILVAYLALFMLLSKYIRSKQEAV</sequence>
<dbReference type="PIRSF" id="PIRSF006648">
    <property type="entry name" value="DrrB"/>
    <property type="match status" value="1"/>
</dbReference>
<evidence type="ECO:0000259" key="6">
    <source>
        <dbReference type="PROSITE" id="PS51012"/>
    </source>
</evidence>
<evidence type="ECO:0000256" key="4">
    <source>
        <dbReference type="ARBA" id="ARBA00023136"/>
    </source>
</evidence>
<comment type="subcellular location">
    <subcellularLocation>
        <location evidence="1">Membrane</location>
        <topology evidence="1">Multi-pass membrane protein</topology>
    </subcellularLocation>
</comment>
<dbReference type="InterPro" id="IPR051784">
    <property type="entry name" value="Nod_factor_ABC_transporter"/>
</dbReference>
<dbReference type="PANTHER" id="PTHR43229">
    <property type="entry name" value="NODULATION PROTEIN J"/>
    <property type="match status" value="1"/>
</dbReference>
<keyword evidence="2 5" id="KW-0812">Transmembrane</keyword>
<organism evidence="7 8">
    <name type="scientific">Robertmurraya beringensis</name>
    <dbReference type="NCBI Taxonomy" id="641660"/>
    <lineage>
        <taxon>Bacteria</taxon>
        <taxon>Bacillati</taxon>
        <taxon>Bacillota</taxon>
        <taxon>Bacilli</taxon>
        <taxon>Bacillales</taxon>
        <taxon>Bacillaceae</taxon>
        <taxon>Robertmurraya</taxon>
    </lineage>
</organism>
<comment type="caution">
    <text evidence="7">The sequence shown here is derived from an EMBL/GenBank/DDBJ whole genome shotgun (WGS) entry which is preliminary data.</text>
</comment>
<proteinExistence type="predicted"/>
<dbReference type="PANTHER" id="PTHR43229:SF6">
    <property type="entry name" value="ABC-TYPE MULTIDRUG TRANSPORT SYSTEM, PERMEASE COMPONENT"/>
    <property type="match status" value="1"/>
</dbReference>